<gene>
    <name evidence="8" type="ORF">GlitD10_2939</name>
</gene>
<keyword evidence="4 6" id="KW-0472">Membrane</keyword>
<dbReference type="AlphaFoldDB" id="A0A1J0AH62"/>
<reference evidence="8 9" key="1">
    <citation type="submission" date="2016-10" db="EMBL/GenBank/DDBJ databases">
        <title>Description of Gloeomargarita lithophora gen. nov., sp. nov., a thylakoid-bearing basal-branching cyanobacterium with intracellular carbonates, and proposal for Gloeomargaritales ord. nov.</title>
        <authorList>
            <person name="Moreira D."/>
            <person name="Tavera R."/>
            <person name="Benzerara K."/>
            <person name="Skouri-Panet F."/>
            <person name="Couradeau E."/>
            <person name="Gerard E."/>
            <person name="Loussert C."/>
            <person name="Novelo E."/>
            <person name="Zivanovic Y."/>
            <person name="Lopez-Garcia P."/>
        </authorList>
    </citation>
    <scope>NUCLEOTIDE SEQUENCE [LARGE SCALE GENOMIC DNA]</scope>
    <source>
        <strain evidence="8 9">D10</strain>
    </source>
</reference>
<comment type="subcellular location">
    <subcellularLocation>
        <location evidence="1">Endomembrane system</location>
        <topology evidence="1">Multi-pass membrane protein</topology>
    </subcellularLocation>
</comment>
<evidence type="ECO:0000256" key="4">
    <source>
        <dbReference type="ARBA" id="ARBA00023136"/>
    </source>
</evidence>
<evidence type="ECO:0000256" key="5">
    <source>
        <dbReference type="SAM" id="MobiDB-lite"/>
    </source>
</evidence>
<evidence type="ECO:0000259" key="7">
    <source>
        <dbReference type="Pfam" id="PF06803"/>
    </source>
</evidence>
<evidence type="ECO:0000313" key="8">
    <source>
        <dbReference type="EMBL" id="APB35284.1"/>
    </source>
</evidence>
<name>A0A1J0AH62_9CYAN</name>
<sequence length="94" mass="10539">MNPLAGFYRWYRDTLRYSPYRWLLLLGSLVYLISPLDLAPDVLPFLGWIDDGILIAILVGELSYFFNGKPKPPPAKPGDGPVVDVSAQEIDEDS</sequence>
<evidence type="ECO:0000313" key="9">
    <source>
        <dbReference type="Proteomes" id="UP000180235"/>
    </source>
</evidence>
<feature type="domain" description="DUF1232" evidence="7">
    <location>
        <begin position="22"/>
        <end position="56"/>
    </location>
</feature>
<dbReference type="OrthoDB" id="573033at2"/>
<dbReference type="Proteomes" id="UP000180235">
    <property type="component" value="Chromosome"/>
</dbReference>
<evidence type="ECO:0000256" key="2">
    <source>
        <dbReference type="ARBA" id="ARBA00022692"/>
    </source>
</evidence>
<keyword evidence="3 6" id="KW-1133">Transmembrane helix</keyword>
<dbReference type="STRING" id="1188229.GlitD10_2939"/>
<keyword evidence="2 6" id="KW-0812">Transmembrane</keyword>
<dbReference type="KEGG" id="glt:GlitD10_2939"/>
<dbReference type="RefSeq" id="WP_071455597.1">
    <property type="nucleotide sequence ID" value="NZ_CP017675.1"/>
</dbReference>
<evidence type="ECO:0000256" key="1">
    <source>
        <dbReference type="ARBA" id="ARBA00004127"/>
    </source>
</evidence>
<feature type="transmembrane region" description="Helical" evidence="6">
    <location>
        <begin position="45"/>
        <end position="66"/>
    </location>
</feature>
<dbReference type="Pfam" id="PF06803">
    <property type="entry name" value="DUF1232"/>
    <property type="match status" value="1"/>
</dbReference>
<accession>A0A1J0AH62</accession>
<dbReference type="InterPro" id="IPR010652">
    <property type="entry name" value="DUF1232"/>
</dbReference>
<dbReference type="GO" id="GO:0012505">
    <property type="term" value="C:endomembrane system"/>
    <property type="evidence" value="ECO:0007669"/>
    <property type="project" value="UniProtKB-SubCell"/>
</dbReference>
<dbReference type="EMBL" id="CP017675">
    <property type="protein sequence ID" value="APB35284.1"/>
    <property type="molecule type" value="Genomic_DNA"/>
</dbReference>
<proteinExistence type="predicted"/>
<protein>
    <recommendedName>
        <fullName evidence="7">DUF1232 domain-containing protein</fullName>
    </recommendedName>
</protein>
<feature type="region of interest" description="Disordered" evidence="5">
    <location>
        <begin position="72"/>
        <end position="94"/>
    </location>
</feature>
<keyword evidence="9" id="KW-1185">Reference proteome</keyword>
<organism evidence="8 9">
    <name type="scientific">Gloeomargarita lithophora Alchichica-D10</name>
    <dbReference type="NCBI Taxonomy" id="1188229"/>
    <lineage>
        <taxon>Bacteria</taxon>
        <taxon>Bacillati</taxon>
        <taxon>Cyanobacteriota</taxon>
        <taxon>Cyanophyceae</taxon>
        <taxon>Gloeomargaritales</taxon>
        <taxon>Gloeomargaritaceae</taxon>
        <taxon>Gloeomargarita</taxon>
    </lineage>
</organism>
<feature type="transmembrane region" description="Helical" evidence="6">
    <location>
        <begin position="20"/>
        <end position="39"/>
    </location>
</feature>
<evidence type="ECO:0000256" key="3">
    <source>
        <dbReference type="ARBA" id="ARBA00022989"/>
    </source>
</evidence>
<evidence type="ECO:0000256" key="6">
    <source>
        <dbReference type="SAM" id="Phobius"/>
    </source>
</evidence>